<dbReference type="InterPro" id="IPR027796">
    <property type="entry name" value="OTT_1508_deam-like"/>
</dbReference>
<protein>
    <submittedName>
        <fullName evidence="1">Uncharacterized protein</fullName>
    </submittedName>
</protein>
<dbReference type="PANTHER" id="PTHR42037:SF1">
    <property type="match status" value="1"/>
</dbReference>
<evidence type="ECO:0000313" key="2">
    <source>
        <dbReference type="Proteomes" id="UP001390339"/>
    </source>
</evidence>
<sequence length="464" mass="52740">MEGDRVPTMQRMKQIPTMPRAMRSPASIETHELYKKLHLLQCISKYTAPREPVSQEQQQNLDKQELRRSFTDQIAYLCDGSKDGSTTTAVFLQDGKMRNHTLWFATNETVDPRIRHFLEWVIGEALKNITKKSRESIEKDLLDRSTAIASNRIEFYRKQMILFAGECLKQLIWSNGSAPSGQAKKLIRWIKDLKGIEWHNKLSTVCYEARGEGREQSLIAAQKGSAEDCFAELAHYIGRLGAHLFAVKTIVRAALMLPTIKSIAEVQYEECPDSQVLQVDLGLGGPYEMLRSIVDSQNCHPFQKLQILQNFAKIDLEQDITGRFRPKGKTTLAIKTFVHAELQLYDLASRRDLPFVEDDRYVGCSKPACYFCQRYSKSHPKDFVEPPSHHKVLLGVRAPAANPNLDVRGKGAAILCMAQSNMEWKVEQDILQALSPMNNSISFQHCSTDGFNRAPMTVTTQFDR</sequence>
<comment type="caution">
    <text evidence="1">The sequence shown here is derived from an EMBL/GenBank/DDBJ whole genome shotgun (WGS) entry which is preliminary data.</text>
</comment>
<dbReference type="Pfam" id="PF14441">
    <property type="entry name" value="OTT_1508_deam"/>
    <property type="match status" value="1"/>
</dbReference>
<gene>
    <name evidence="1" type="ORF">PGQ11_006099</name>
</gene>
<name>A0ABR2IT40_9PEZI</name>
<dbReference type="EMBL" id="JAPCWZ010000004">
    <property type="protein sequence ID" value="KAK8867521.1"/>
    <property type="molecule type" value="Genomic_DNA"/>
</dbReference>
<organism evidence="1 2">
    <name type="scientific">Apiospora arundinis</name>
    <dbReference type="NCBI Taxonomy" id="335852"/>
    <lineage>
        <taxon>Eukaryota</taxon>
        <taxon>Fungi</taxon>
        <taxon>Dikarya</taxon>
        <taxon>Ascomycota</taxon>
        <taxon>Pezizomycotina</taxon>
        <taxon>Sordariomycetes</taxon>
        <taxon>Xylariomycetidae</taxon>
        <taxon>Amphisphaeriales</taxon>
        <taxon>Apiosporaceae</taxon>
        <taxon>Apiospora</taxon>
    </lineage>
</organism>
<reference evidence="1 2" key="1">
    <citation type="journal article" date="2024" name="IMA Fungus">
        <title>Apiospora arundinis, a panoply of carbohydrate-active enzymes and secondary metabolites.</title>
        <authorList>
            <person name="Sorensen T."/>
            <person name="Petersen C."/>
            <person name="Muurmann A.T."/>
            <person name="Christiansen J.V."/>
            <person name="Brundto M.L."/>
            <person name="Overgaard C.K."/>
            <person name="Boysen A.T."/>
            <person name="Wollenberg R.D."/>
            <person name="Larsen T.O."/>
            <person name="Sorensen J.L."/>
            <person name="Nielsen K.L."/>
            <person name="Sondergaard T.E."/>
        </authorList>
    </citation>
    <scope>NUCLEOTIDE SEQUENCE [LARGE SCALE GENOMIC DNA]</scope>
    <source>
        <strain evidence="1 2">AAU 773</strain>
    </source>
</reference>
<accession>A0ABR2IT40</accession>
<evidence type="ECO:0000313" key="1">
    <source>
        <dbReference type="EMBL" id="KAK8867521.1"/>
    </source>
</evidence>
<dbReference type="PANTHER" id="PTHR42037">
    <property type="match status" value="1"/>
</dbReference>
<proteinExistence type="predicted"/>
<dbReference type="Proteomes" id="UP001390339">
    <property type="component" value="Unassembled WGS sequence"/>
</dbReference>
<keyword evidence="2" id="KW-1185">Reference proteome</keyword>